<sequence>MGTKVSGPKVSMLMGKSRVQRIAPNTYHGGGLYPLDGKPGVKPFFILRSVLVNGWVRRRLTTVEEWTVKDAPVRIVKLAQEAGEDMNRLWKSLRPGRCLEHGLRHLLSGIGVTDRDGRISKKLLTFGRAEKEPPTGVSVKRGIAEITRSLNETSLRKESKKLKQKRISASERIGETRAELEGPEDWDSEEEVDVKATKSDDAKVDFSKWNKEVICTLRSPELPTVHPALAIVTRWMEDRALNSFRNWMLKWYKRKTTKGYFDWKRRGPTKNPKEGSVWWDVHTGENGESALKHQRHIWTENGRTLYEAWWRQNYEEDQKEAEAAWDALSRLADTTWWEWKGGSRCMHWKWPRFYQSTIRDGLKGRFKYTPKAWTQPQRSGQNPKAHGLMKIKLQLVRAKRYITKGFVKSLTSFFGVDKGLFDIRMVYDGTKSGLNDSLWVPGFSLPTVDTMLRAVTYDTVMSDFDIGDCFLNFVLQETLQSLCGVDLTNYFGEGDILWERWV</sequence>
<organism evidence="2 3">
    <name type="scientific">Cylindrotheca closterium</name>
    <dbReference type="NCBI Taxonomy" id="2856"/>
    <lineage>
        <taxon>Eukaryota</taxon>
        <taxon>Sar</taxon>
        <taxon>Stramenopiles</taxon>
        <taxon>Ochrophyta</taxon>
        <taxon>Bacillariophyta</taxon>
        <taxon>Bacillariophyceae</taxon>
        <taxon>Bacillariophycidae</taxon>
        <taxon>Bacillariales</taxon>
        <taxon>Bacillariaceae</taxon>
        <taxon>Cylindrotheca</taxon>
    </lineage>
</organism>
<dbReference type="EMBL" id="CAKOGP040000008">
    <property type="protein sequence ID" value="CAJ1926876.1"/>
    <property type="molecule type" value="Genomic_DNA"/>
</dbReference>
<feature type="compositionally biased region" description="Acidic residues" evidence="1">
    <location>
        <begin position="181"/>
        <end position="192"/>
    </location>
</feature>
<dbReference type="Proteomes" id="UP001295423">
    <property type="component" value="Unassembled WGS sequence"/>
</dbReference>
<accession>A0AAD2CCS0</accession>
<proteinExistence type="predicted"/>
<evidence type="ECO:0000313" key="2">
    <source>
        <dbReference type="EMBL" id="CAJ1926876.1"/>
    </source>
</evidence>
<protein>
    <submittedName>
        <fullName evidence="2">Uncharacterized protein</fullName>
    </submittedName>
</protein>
<name>A0AAD2CCS0_9STRA</name>
<gene>
    <name evidence="2" type="ORF">CYCCA115_LOCUS1252</name>
</gene>
<feature type="region of interest" description="Disordered" evidence="1">
    <location>
        <begin position="173"/>
        <end position="193"/>
    </location>
</feature>
<evidence type="ECO:0000256" key="1">
    <source>
        <dbReference type="SAM" id="MobiDB-lite"/>
    </source>
</evidence>
<dbReference type="AlphaFoldDB" id="A0AAD2CCS0"/>
<keyword evidence="3" id="KW-1185">Reference proteome</keyword>
<reference evidence="2" key="1">
    <citation type="submission" date="2023-08" db="EMBL/GenBank/DDBJ databases">
        <authorList>
            <person name="Audoor S."/>
            <person name="Bilcke G."/>
        </authorList>
    </citation>
    <scope>NUCLEOTIDE SEQUENCE</scope>
</reference>
<comment type="caution">
    <text evidence="2">The sequence shown here is derived from an EMBL/GenBank/DDBJ whole genome shotgun (WGS) entry which is preliminary data.</text>
</comment>
<evidence type="ECO:0000313" key="3">
    <source>
        <dbReference type="Proteomes" id="UP001295423"/>
    </source>
</evidence>